<feature type="domain" description="Gfo/Idh/MocA-like oxidoreductase N-terminal" evidence="2">
    <location>
        <begin position="4"/>
        <end position="120"/>
    </location>
</feature>
<dbReference type="SUPFAM" id="SSF51735">
    <property type="entry name" value="NAD(P)-binding Rossmann-fold domains"/>
    <property type="match status" value="1"/>
</dbReference>
<feature type="domain" description="Gal80p-like C-terminal" evidence="3">
    <location>
        <begin position="133"/>
        <end position="273"/>
    </location>
</feature>
<proteinExistence type="predicted"/>
<sequence length="367" mass="39145">MDRIKVGIIGANPERGWAVRAHVPALRSLDQYELTAVATSRRESAERAAAEFGAAHAFTDARQLAGHPDVDLVVVAVRVPQHLELVRAALDAGKHVYCEWPLARTTEEAEVLVEAARQAAVHDVIGLQALRAPAVVRAKELIDRGELGRITSVTVHSARGKGAAGRVPAWAAYTLRSANGAGLLEVHGGHVLSVLEHLIGDITELSADLSSQHPHQVVAETGEEVPVDSPDHLVLNARSASGAVLSATVRDAEAEDPRVLVEIVGTGGSLAIASSGRQDPRGTQIQMSDLELRRPSEPGRPWSLVELPPARAVTEEARNVAATYAQIAEGLRTGEQTAPGFDRALRLHRVLDAIRASSEKGERQRPS</sequence>
<reference evidence="4" key="2">
    <citation type="submission" date="2016-10" db="EMBL/GenBank/DDBJ databases">
        <authorList>
            <person name="de Groot N.N."/>
        </authorList>
    </citation>
    <scope>NUCLEOTIDE SEQUENCE [LARGE SCALE GENOMIC DNA]</scope>
    <source>
        <strain evidence="4">ATCC 20501</strain>
    </source>
</reference>
<protein>
    <submittedName>
        <fullName evidence="4">Predicted dehydrogenase</fullName>
    </submittedName>
</protein>
<dbReference type="InterPro" id="IPR050463">
    <property type="entry name" value="Gfo/Idh/MocA_oxidrdct_glycsds"/>
</dbReference>
<dbReference type="PANTHER" id="PTHR43818">
    <property type="entry name" value="BCDNA.GH03377"/>
    <property type="match status" value="1"/>
</dbReference>
<evidence type="ECO:0000313" key="4">
    <source>
        <dbReference type="EMBL" id="SEG67642.1"/>
    </source>
</evidence>
<dbReference type="GO" id="GO:0016491">
    <property type="term" value="F:oxidoreductase activity"/>
    <property type="evidence" value="ECO:0007669"/>
    <property type="project" value="UniProtKB-KW"/>
</dbReference>
<keyword evidence="6" id="KW-1185">Reference proteome</keyword>
<dbReference type="PANTHER" id="PTHR43818:SF11">
    <property type="entry name" value="BCDNA.GH03377"/>
    <property type="match status" value="1"/>
</dbReference>
<name>A0A1H6C3Y5_9PSEU</name>
<dbReference type="Gene3D" id="3.40.50.720">
    <property type="entry name" value="NAD(P)-binding Rossmann-like Domain"/>
    <property type="match status" value="1"/>
</dbReference>
<dbReference type="EMBL" id="FNVB01000004">
    <property type="protein sequence ID" value="SEG67642.1"/>
    <property type="molecule type" value="Genomic_DNA"/>
</dbReference>
<reference evidence="6 7" key="1">
    <citation type="submission" date="2016-10" db="EMBL/GenBank/DDBJ databases">
        <authorList>
            <person name="Varghese N."/>
            <person name="Submissions S."/>
        </authorList>
    </citation>
    <scope>NUCLEOTIDE SEQUENCE [LARGE SCALE GENOMIC DNA]</scope>
    <source>
        <strain evidence="7">ATCC 20501</strain>
        <strain evidence="5 6">CGMCC 4.3529</strain>
    </source>
</reference>
<dbReference type="InterPro" id="IPR055080">
    <property type="entry name" value="Gal80p-like_C"/>
</dbReference>
<dbReference type="RefSeq" id="WP_235862958.1">
    <property type="nucleotide sequence ID" value="NZ_FNVB01000004.1"/>
</dbReference>
<dbReference type="AlphaFoldDB" id="A0A1H6C3Y5"/>
<dbReference type="InterPro" id="IPR000683">
    <property type="entry name" value="Gfo/Idh/MocA-like_OxRdtase_N"/>
</dbReference>
<accession>A0A1I1I0V4</accession>
<gene>
    <name evidence="4" type="ORF">SAMN02982929_03093</name>
    <name evidence="5" type="ORF">SAMN05216506_101333</name>
</gene>
<organism evidence="4 7">
    <name type="scientific">Saccharopolyspora kobensis</name>
    <dbReference type="NCBI Taxonomy" id="146035"/>
    <lineage>
        <taxon>Bacteria</taxon>
        <taxon>Bacillati</taxon>
        <taxon>Actinomycetota</taxon>
        <taxon>Actinomycetes</taxon>
        <taxon>Pseudonocardiales</taxon>
        <taxon>Pseudonocardiaceae</taxon>
        <taxon>Saccharopolyspora</taxon>
    </lineage>
</organism>
<dbReference type="EMBL" id="FOME01000001">
    <property type="protein sequence ID" value="SFC26860.1"/>
    <property type="molecule type" value="Genomic_DNA"/>
</dbReference>
<dbReference type="Pfam" id="PF01408">
    <property type="entry name" value="GFO_IDH_MocA"/>
    <property type="match status" value="1"/>
</dbReference>
<dbReference type="SMR" id="A0A1H6C3Y5"/>
<dbReference type="Pfam" id="PF22685">
    <property type="entry name" value="Gal80p_C-like"/>
    <property type="match status" value="1"/>
</dbReference>
<accession>A0A1H6C3Y5</accession>
<dbReference type="GO" id="GO:0000166">
    <property type="term" value="F:nucleotide binding"/>
    <property type="evidence" value="ECO:0007669"/>
    <property type="project" value="InterPro"/>
</dbReference>
<dbReference type="Proteomes" id="UP000236729">
    <property type="component" value="Unassembled WGS sequence"/>
</dbReference>
<dbReference type="Gene3D" id="3.30.360.10">
    <property type="entry name" value="Dihydrodipicolinate Reductase, domain 2"/>
    <property type="match status" value="1"/>
</dbReference>
<evidence type="ECO:0000259" key="3">
    <source>
        <dbReference type="Pfam" id="PF22685"/>
    </source>
</evidence>
<dbReference type="Proteomes" id="UP000199690">
    <property type="component" value="Unassembled WGS sequence"/>
</dbReference>
<evidence type="ECO:0000259" key="2">
    <source>
        <dbReference type="Pfam" id="PF01408"/>
    </source>
</evidence>
<evidence type="ECO:0000313" key="7">
    <source>
        <dbReference type="Proteomes" id="UP000236729"/>
    </source>
</evidence>
<evidence type="ECO:0000256" key="1">
    <source>
        <dbReference type="ARBA" id="ARBA00023002"/>
    </source>
</evidence>
<dbReference type="InterPro" id="IPR036291">
    <property type="entry name" value="NAD(P)-bd_dom_sf"/>
</dbReference>
<evidence type="ECO:0000313" key="6">
    <source>
        <dbReference type="Proteomes" id="UP000199690"/>
    </source>
</evidence>
<keyword evidence="1" id="KW-0560">Oxidoreductase</keyword>
<dbReference type="SUPFAM" id="SSF55347">
    <property type="entry name" value="Glyceraldehyde-3-phosphate dehydrogenase-like, C-terminal domain"/>
    <property type="match status" value="1"/>
</dbReference>
<evidence type="ECO:0000313" key="5">
    <source>
        <dbReference type="EMBL" id="SFC26860.1"/>
    </source>
</evidence>